<comment type="caution">
    <text evidence="1">The sequence shown here is derived from an EMBL/GenBank/DDBJ whole genome shotgun (WGS) entry which is preliminary data.</text>
</comment>
<dbReference type="EMBL" id="AEVB01000036">
    <property type="protein sequence ID" value="EFW88461.1"/>
    <property type="molecule type" value="Genomic_DNA"/>
</dbReference>
<dbReference type="AlphaFoldDB" id="E8JQP9"/>
<reference evidence="1 2" key="1">
    <citation type="submission" date="2010-12" db="EMBL/GenBank/DDBJ databases">
        <authorList>
            <person name="Muzny D."/>
            <person name="Qin X."/>
            <person name="Deng J."/>
            <person name="Jiang H."/>
            <person name="Liu Y."/>
            <person name="Qu J."/>
            <person name="Song X.-Z."/>
            <person name="Zhang L."/>
            <person name="Thornton R."/>
            <person name="Coyle M."/>
            <person name="Francisco L."/>
            <person name="Jackson L."/>
            <person name="Javaid M."/>
            <person name="Korchina V."/>
            <person name="Kovar C."/>
            <person name="Mata R."/>
            <person name="Mathew T."/>
            <person name="Ngo R."/>
            <person name="Nguyen L."/>
            <person name="Nguyen N."/>
            <person name="Okwuonu G."/>
            <person name="Ongeri F."/>
            <person name="Pham C."/>
            <person name="Simmons D."/>
            <person name="Wilczek-Boney K."/>
            <person name="Hale W."/>
            <person name="Jakkamsetti A."/>
            <person name="Pham P."/>
            <person name="Ruth R."/>
            <person name="San Lucas F."/>
            <person name="Warren J."/>
            <person name="Zhang J."/>
            <person name="Zhao Z."/>
            <person name="Zhou C."/>
            <person name="Zhu D."/>
            <person name="Lee S."/>
            <person name="Bess C."/>
            <person name="Blankenburg K."/>
            <person name="Forbes L."/>
            <person name="Fu Q."/>
            <person name="Gubbala S."/>
            <person name="Hirani K."/>
            <person name="Jayaseelan J.C."/>
            <person name="Lara F."/>
            <person name="Munidasa M."/>
            <person name="Palculict T."/>
            <person name="Patil S."/>
            <person name="Pu L.-L."/>
            <person name="Saada N."/>
            <person name="Tang L."/>
            <person name="Weissenberger G."/>
            <person name="Zhu Y."/>
            <person name="Hemphill L."/>
            <person name="Shang Y."/>
            <person name="Youmans B."/>
            <person name="Ayvaz T."/>
            <person name="Ross M."/>
            <person name="Santibanez J."/>
            <person name="Aqrawi P."/>
            <person name="Gross S."/>
            <person name="Joshi V."/>
            <person name="Fowler G."/>
            <person name="Nazareth L."/>
            <person name="Reid J."/>
            <person name="Worley K."/>
            <person name="Petrosino J."/>
            <person name="Highlander S."/>
            <person name="Gibbs R."/>
        </authorList>
    </citation>
    <scope>NUCLEOTIDE SEQUENCE [LARGE SCALE GENOMIC DNA]</scope>
    <source>
        <strain evidence="1 2">ATCC 9812</strain>
    </source>
</reference>
<proteinExistence type="predicted"/>
<dbReference type="Proteomes" id="UP000005699">
    <property type="component" value="Unassembled WGS sequence"/>
</dbReference>
<protein>
    <submittedName>
        <fullName evidence="1">Uncharacterized protein</fullName>
    </submittedName>
</protein>
<dbReference type="RefSeq" id="WP_004233483.1">
    <property type="nucleotide sequence ID" value="NZ_GL698429.1"/>
</dbReference>
<organism evidence="1 2">
    <name type="scientific">Streptococcus equinus ATCC 9812</name>
    <dbReference type="NCBI Taxonomy" id="525379"/>
    <lineage>
        <taxon>Bacteria</taxon>
        <taxon>Bacillati</taxon>
        <taxon>Bacillota</taxon>
        <taxon>Bacilli</taxon>
        <taxon>Lactobacillales</taxon>
        <taxon>Streptococcaceae</taxon>
        <taxon>Streptococcus</taxon>
    </lineage>
</organism>
<evidence type="ECO:0000313" key="1">
    <source>
        <dbReference type="EMBL" id="EFW88461.1"/>
    </source>
</evidence>
<accession>E8JQP9</accession>
<sequence length="180" mass="19368">MTKDFTSSQKEVSFQYDSTAKFDNRQIVSNEITSEGSSASVDFSPKVLKMDEDGNPATTTKTSEDGIVTWKIKVNLASALNAKSMTITDMLPEGVSLTGLTYGKYNGLVTALLKGGKITGGDDSWGTKNNSLSGKISGNKIILDFKSTNSDTLVNNIAGDKDFWITVTTTYNNIPEVGKK</sequence>
<dbReference type="HOGENOM" id="CLU_1495388_0_0_9"/>
<evidence type="ECO:0000313" key="2">
    <source>
        <dbReference type="Proteomes" id="UP000005699"/>
    </source>
</evidence>
<gene>
    <name evidence="1" type="ORF">HMPREF0819_1319</name>
</gene>
<name>E8JQP9_STREI</name>